<dbReference type="PROSITE" id="PS51349">
    <property type="entry name" value="FMN_HYDROXY_ACID_DH_2"/>
    <property type="match status" value="1"/>
</dbReference>
<gene>
    <name evidence="7" type="ORF">MTR64_19375</name>
</gene>
<dbReference type="InterPro" id="IPR012133">
    <property type="entry name" value="Alpha-hydoxy_acid_DH_FMN"/>
</dbReference>
<sequence length="385" mass="41373">MTMKKWHNISGLRGSAKAALPLPVFDYIDGGAEDELSLHDATRAFDRYDIIPRMLMDVSQVSSQTEIFGRRIEFPVMLAPTGLTRLFHKEAELGVARAATAAGLPYCLSTLGTTTIEDFADAVPGSKLFQIYIFKDRGLTEEFVERARACKYDGLVLTADTLVGGKRERDLANGLSLPPRLTMRGFLGFAAKPRWSLPALFGSKFDFVNVAHRVAAMSAGPTTLQDYVAGQFDRTVTWKDVEWLAGKWGGPLAVKGILHPGDAVTALESGADTVMVSNHGGRQIDTAAAPIDQIAPIADAVGGRMKIICDGGIRRGSHILKALALGADAVSIGRPYLYGLAAAGSTGVSRAIDILRDEFDRCMVLSGATCPDDLNRELVRPHIGA</sequence>
<dbReference type="PIRSF" id="PIRSF000138">
    <property type="entry name" value="Al-hdrx_acd_dh"/>
    <property type="match status" value="1"/>
</dbReference>
<dbReference type="InterPro" id="IPR013785">
    <property type="entry name" value="Aldolase_TIM"/>
</dbReference>
<proteinExistence type="inferred from homology"/>
<dbReference type="Proteomes" id="UP001162880">
    <property type="component" value="Unassembled WGS sequence"/>
</dbReference>
<dbReference type="InterPro" id="IPR000262">
    <property type="entry name" value="FMN-dep_DH"/>
</dbReference>
<dbReference type="Gene3D" id="3.20.20.70">
    <property type="entry name" value="Aldolase class I"/>
    <property type="match status" value="1"/>
</dbReference>
<dbReference type="PROSITE" id="PS00557">
    <property type="entry name" value="FMN_HYDROXY_ACID_DH_1"/>
    <property type="match status" value="1"/>
</dbReference>
<dbReference type="PANTHER" id="PTHR10578">
    <property type="entry name" value="S -2-HYDROXY-ACID OXIDASE-RELATED"/>
    <property type="match status" value="1"/>
</dbReference>
<keyword evidence="4" id="KW-0560">Oxidoreductase</keyword>
<protein>
    <submittedName>
        <fullName evidence="7">Alpha-hydroxy-acid oxidizing protein</fullName>
    </submittedName>
</protein>
<dbReference type="PANTHER" id="PTHR10578:SF107">
    <property type="entry name" value="2-HYDROXYACID OXIDASE 1"/>
    <property type="match status" value="1"/>
</dbReference>
<dbReference type="InterPro" id="IPR008259">
    <property type="entry name" value="FMN_hydac_DH_AS"/>
</dbReference>
<evidence type="ECO:0000256" key="5">
    <source>
        <dbReference type="ARBA" id="ARBA00024042"/>
    </source>
</evidence>
<evidence type="ECO:0000256" key="4">
    <source>
        <dbReference type="ARBA" id="ARBA00023002"/>
    </source>
</evidence>
<dbReference type="RefSeq" id="WP_243996186.1">
    <property type="nucleotide sequence ID" value="NZ_JALHLE010000042.1"/>
</dbReference>
<comment type="similarity">
    <text evidence="5">Belongs to the FMN-dependent alpha-hydroxy acid dehydrogenase family.</text>
</comment>
<name>A0ABT0B6U0_9SPHN</name>
<evidence type="ECO:0000313" key="7">
    <source>
        <dbReference type="EMBL" id="MCJ2180737.1"/>
    </source>
</evidence>
<dbReference type="EMBL" id="JALHLE010000042">
    <property type="protein sequence ID" value="MCJ2180737.1"/>
    <property type="molecule type" value="Genomic_DNA"/>
</dbReference>
<keyword evidence="8" id="KW-1185">Reference proteome</keyword>
<comment type="caution">
    <text evidence="7">The sequence shown here is derived from an EMBL/GenBank/DDBJ whole genome shotgun (WGS) entry which is preliminary data.</text>
</comment>
<dbReference type="Pfam" id="PF01070">
    <property type="entry name" value="FMN_dh"/>
    <property type="match status" value="1"/>
</dbReference>
<comment type="cofactor">
    <cofactor evidence="1">
        <name>FMN</name>
        <dbReference type="ChEBI" id="CHEBI:58210"/>
    </cofactor>
</comment>
<dbReference type="SUPFAM" id="SSF51395">
    <property type="entry name" value="FMN-linked oxidoreductases"/>
    <property type="match status" value="1"/>
</dbReference>
<reference evidence="7" key="1">
    <citation type="submission" date="2022-03" db="EMBL/GenBank/DDBJ databases">
        <title>Identification of a novel bacterium isolated from mangrove sediments.</title>
        <authorList>
            <person name="Pan X."/>
        </authorList>
    </citation>
    <scope>NUCLEOTIDE SEQUENCE</scope>
    <source>
        <strain evidence="7">B2580</strain>
    </source>
</reference>
<keyword evidence="2" id="KW-0285">Flavoprotein</keyword>
<evidence type="ECO:0000256" key="1">
    <source>
        <dbReference type="ARBA" id="ARBA00001917"/>
    </source>
</evidence>
<evidence type="ECO:0000313" key="8">
    <source>
        <dbReference type="Proteomes" id="UP001162880"/>
    </source>
</evidence>
<evidence type="ECO:0000256" key="2">
    <source>
        <dbReference type="ARBA" id="ARBA00022630"/>
    </source>
</evidence>
<accession>A0ABT0B6U0</accession>
<dbReference type="InterPro" id="IPR037396">
    <property type="entry name" value="FMN_HAD"/>
</dbReference>
<evidence type="ECO:0000259" key="6">
    <source>
        <dbReference type="PROSITE" id="PS51349"/>
    </source>
</evidence>
<feature type="domain" description="FMN hydroxy acid dehydrogenase" evidence="6">
    <location>
        <begin position="1"/>
        <end position="384"/>
    </location>
</feature>
<evidence type="ECO:0000256" key="3">
    <source>
        <dbReference type="ARBA" id="ARBA00022643"/>
    </source>
</evidence>
<dbReference type="CDD" id="cd02809">
    <property type="entry name" value="alpha_hydroxyacid_oxid_FMN"/>
    <property type="match status" value="1"/>
</dbReference>
<organism evidence="7 8">
    <name type="scientific">Novosphingobium album</name>
    <name type="common">ex Hu et al. 2023</name>
    <dbReference type="NCBI Taxonomy" id="2930093"/>
    <lineage>
        <taxon>Bacteria</taxon>
        <taxon>Pseudomonadati</taxon>
        <taxon>Pseudomonadota</taxon>
        <taxon>Alphaproteobacteria</taxon>
        <taxon>Sphingomonadales</taxon>
        <taxon>Sphingomonadaceae</taxon>
        <taxon>Novosphingobium</taxon>
    </lineage>
</organism>
<keyword evidence="3" id="KW-0288">FMN</keyword>